<evidence type="ECO:0000313" key="1">
    <source>
        <dbReference type="EMBL" id="WAZ26579.1"/>
    </source>
</evidence>
<evidence type="ECO:0000313" key="2">
    <source>
        <dbReference type="Proteomes" id="UP001164439"/>
    </source>
</evidence>
<protein>
    <recommendedName>
        <fullName evidence="3">Sigma-70 family RNA polymerase sigma factor</fullName>
    </recommendedName>
</protein>
<reference evidence="1" key="1">
    <citation type="submission" date="2022-12" db="EMBL/GenBank/DDBJ databases">
        <authorList>
            <person name="Ruckert C."/>
            <person name="Busche T."/>
            <person name="Kalinowski J."/>
            <person name="Wittmann C."/>
        </authorList>
    </citation>
    <scope>NUCLEOTIDE SEQUENCE</scope>
    <source>
        <strain evidence="1">DSM 40467</strain>
    </source>
</reference>
<organism evidence="1 2">
    <name type="scientific">Streptomyces cinnabarinus</name>
    <dbReference type="NCBI Taxonomy" id="67287"/>
    <lineage>
        <taxon>Bacteria</taxon>
        <taxon>Bacillati</taxon>
        <taxon>Actinomycetota</taxon>
        <taxon>Actinomycetes</taxon>
        <taxon>Kitasatosporales</taxon>
        <taxon>Streptomycetaceae</taxon>
        <taxon>Streptomyces</taxon>
    </lineage>
</organism>
<dbReference type="Proteomes" id="UP001164439">
    <property type="component" value="Chromosome"/>
</dbReference>
<gene>
    <name evidence="1" type="ORF">STRCI_008173</name>
</gene>
<dbReference type="RefSeq" id="WP_269664064.1">
    <property type="nucleotide sequence ID" value="NZ_CP114413.1"/>
</dbReference>
<evidence type="ECO:0008006" key="3">
    <source>
        <dbReference type="Google" id="ProtNLM"/>
    </source>
</evidence>
<dbReference type="EMBL" id="CP114413">
    <property type="protein sequence ID" value="WAZ26579.1"/>
    <property type="molecule type" value="Genomic_DNA"/>
</dbReference>
<sequence length="321" mass="35245">MAEAPAGVPPMAHMTDESGTAEYMLVAHPTEKATPEIPKNNLFENLTLVRWEGEGFARVSSGFDALKAMVPMRSAPSEGPRDLTLLLGVRLLVTTPPFQQLPELVRLGSALGAGSRFAAQSSIDTWQQPEFRRNALDAVASKHLALPTSERWREAVSTALLGDWTAPLERGDRLSSTSAVTALRAEARTLHRQLVPLWRRRTRHGRVLSLDADLGGLSLHDLVADDFRSLSHTADGVFEDERLNMVLRGLNETERQVVFAYAEGDGATWTEAATVAGADEPEMFGERVRRKAKRLAREQARRAAARHDAISSALLGGERQR</sequence>
<keyword evidence="2" id="KW-1185">Reference proteome</keyword>
<proteinExistence type="predicted"/>
<accession>A0ABY7KPS7</accession>
<name>A0ABY7KPS7_9ACTN</name>